<dbReference type="Proteomes" id="UP000664779">
    <property type="component" value="Unassembled WGS sequence"/>
</dbReference>
<feature type="transmembrane region" description="Helical" evidence="1">
    <location>
        <begin position="131"/>
        <end position="149"/>
    </location>
</feature>
<comment type="caution">
    <text evidence="2">The sequence shown here is derived from an EMBL/GenBank/DDBJ whole genome shotgun (WGS) entry which is preliminary data.</text>
</comment>
<dbReference type="GO" id="GO:0005886">
    <property type="term" value="C:plasma membrane"/>
    <property type="evidence" value="ECO:0007669"/>
    <property type="project" value="TreeGrafter"/>
</dbReference>
<dbReference type="Pfam" id="PF04304">
    <property type="entry name" value="DUF454"/>
    <property type="match status" value="1"/>
</dbReference>
<evidence type="ECO:0000256" key="1">
    <source>
        <dbReference type="SAM" id="Phobius"/>
    </source>
</evidence>
<accession>A0A939ES42</accession>
<gene>
    <name evidence="2" type="ORF">J0X15_18850</name>
</gene>
<keyword evidence="1" id="KW-0472">Membrane</keyword>
<evidence type="ECO:0000313" key="3">
    <source>
        <dbReference type="Proteomes" id="UP000664779"/>
    </source>
</evidence>
<reference evidence="2" key="1">
    <citation type="submission" date="2021-03" db="EMBL/GenBank/DDBJ databases">
        <title>Roseibium sp. CAU 1637 isolated from Incheon.</title>
        <authorList>
            <person name="Kim W."/>
        </authorList>
    </citation>
    <scope>NUCLEOTIDE SEQUENCE</scope>
    <source>
        <strain evidence="2">CAU 1637</strain>
    </source>
</reference>
<name>A0A939ES42_9HYPH</name>
<keyword evidence="3" id="KW-1185">Reference proteome</keyword>
<dbReference type="PANTHER" id="PTHR35813">
    <property type="entry name" value="INNER MEMBRANE PROTEIN YBAN"/>
    <property type="match status" value="1"/>
</dbReference>
<sequence length="157" mass="16916">MQVHYIGVPSRFKHPVRILNFGRGRAPNATFGGTCVRRTTFKILGIGFVLIGLIGAVLPLLPTTIFFILAAGCFARSSPELEARILDHPRFGPMVRSWRDHGVIPPKAKMMAVGGMVIGYVGFYVGSQPRLVWALGVAAVFAACAGFVLSRPSHPTA</sequence>
<evidence type="ECO:0000313" key="2">
    <source>
        <dbReference type="EMBL" id="MBO0347295.1"/>
    </source>
</evidence>
<feature type="transmembrane region" description="Helical" evidence="1">
    <location>
        <begin position="46"/>
        <end position="75"/>
    </location>
</feature>
<keyword evidence="1" id="KW-1133">Transmembrane helix</keyword>
<dbReference type="PANTHER" id="PTHR35813:SF1">
    <property type="entry name" value="INNER MEMBRANE PROTEIN YBAN"/>
    <property type="match status" value="1"/>
</dbReference>
<feature type="transmembrane region" description="Helical" evidence="1">
    <location>
        <begin position="108"/>
        <end position="125"/>
    </location>
</feature>
<keyword evidence="1" id="KW-0812">Transmembrane</keyword>
<protein>
    <submittedName>
        <fullName evidence="2">YbaN family protein</fullName>
    </submittedName>
</protein>
<dbReference type="EMBL" id="JAFLNF010000010">
    <property type="protein sequence ID" value="MBO0347295.1"/>
    <property type="molecule type" value="Genomic_DNA"/>
</dbReference>
<dbReference type="InterPro" id="IPR007401">
    <property type="entry name" value="DUF454"/>
</dbReference>
<organism evidence="2 3">
    <name type="scientific">Roseibium limicola</name>
    <dbReference type="NCBI Taxonomy" id="2816037"/>
    <lineage>
        <taxon>Bacteria</taxon>
        <taxon>Pseudomonadati</taxon>
        <taxon>Pseudomonadota</taxon>
        <taxon>Alphaproteobacteria</taxon>
        <taxon>Hyphomicrobiales</taxon>
        <taxon>Stappiaceae</taxon>
        <taxon>Roseibium</taxon>
    </lineage>
</organism>
<dbReference type="AlphaFoldDB" id="A0A939ES42"/>
<proteinExistence type="predicted"/>